<evidence type="ECO:0000256" key="3">
    <source>
        <dbReference type="SAM" id="SignalP"/>
    </source>
</evidence>
<dbReference type="Gene3D" id="2.120.10.80">
    <property type="entry name" value="Kelch-type beta propeller"/>
    <property type="match status" value="2"/>
</dbReference>
<comment type="caution">
    <text evidence="4">The sequence shown here is derived from an EMBL/GenBank/DDBJ whole genome shotgun (WGS) entry which is preliminary data.</text>
</comment>
<dbReference type="SUPFAM" id="SSF50965">
    <property type="entry name" value="Galactose oxidase, central domain"/>
    <property type="match status" value="1"/>
</dbReference>
<organism evidence="4 5">
    <name type="scientific">Effrenium voratum</name>
    <dbReference type="NCBI Taxonomy" id="2562239"/>
    <lineage>
        <taxon>Eukaryota</taxon>
        <taxon>Sar</taxon>
        <taxon>Alveolata</taxon>
        <taxon>Dinophyceae</taxon>
        <taxon>Suessiales</taxon>
        <taxon>Symbiodiniaceae</taxon>
        <taxon>Effrenium</taxon>
    </lineage>
</organism>
<evidence type="ECO:0000256" key="1">
    <source>
        <dbReference type="ARBA" id="ARBA00022441"/>
    </source>
</evidence>
<evidence type="ECO:0000313" key="5">
    <source>
        <dbReference type="Proteomes" id="UP001178507"/>
    </source>
</evidence>
<dbReference type="PANTHER" id="PTHR46093">
    <property type="entry name" value="ACYL-COA-BINDING DOMAIN-CONTAINING PROTEIN 5"/>
    <property type="match status" value="1"/>
</dbReference>
<evidence type="ECO:0000256" key="2">
    <source>
        <dbReference type="ARBA" id="ARBA00022737"/>
    </source>
</evidence>
<protein>
    <submittedName>
        <fullName evidence="4">Uncharacterized protein</fullName>
    </submittedName>
</protein>
<gene>
    <name evidence="4" type="ORF">EVOR1521_LOCUS20748</name>
</gene>
<dbReference type="InterPro" id="IPR015915">
    <property type="entry name" value="Kelch-typ_b-propeller"/>
</dbReference>
<keyword evidence="5" id="KW-1185">Reference proteome</keyword>
<dbReference type="InterPro" id="IPR011043">
    <property type="entry name" value="Gal_Oxase/kelch_b-propeller"/>
</dbReference>
<dbReference type="AlphaFoldDB" id="A0AA36IYW0"/>
<keyword evidence="3" id="KW-0732">Signal</keyword>
<dbReference type="PANTHER" id="PTHR46093:SF18">
    <property type="entry name" value="FIBRONECTIN TYPE-III DOMAIN-CONTAINING PROTEIN"/>
    <property type="match status" value="1"/>
</dbReference>
<sequence>MVGLLFWCLWQAQLLLSRAKSPYTWVAQSEKAEFGPVYAHAVLTNFKDQMFLIGGASPQGELSSDVWRSDDKGKSWKQLEPRSKRFTPRRGHAAVVDPKRVILIVMGGFSGRAKVDSDCWSSQDGYVWRSLGSAPWTARHGHAAVMTSNSWIVMLGGHDRHSYLSDVWKIHHASQPMSMTHLRAQWVRVTNNAPWTARYGHTTLVDADDVIYLLGGFFAEKETGRVQCFNDVWSSADLGQTWHLVTAHAPWPGRYQHAATITSTGEFFVLGGLSVDLERLPDVWRSQDRGVSWVEVTRASSWAARYEHAALVDANDTIYVLGGIAQGAEAFADVWLSQQTCADHVKCTGATPVCRDGTEENFEGLTRPLCVGICDRRIFDECKPKEDCRVQDDKPTCVDPCDDKECEADQVCEAAPRDEVFRGEMLKSAEAYCLSCSHAQTKASCGQLRQCAWSTGDEACEMRCSVRDESRCKGSDKCRWKDGKCSKK</sequence>
<evidence type="ECO:0000313" key="4">
    <source>
        <dbReference type="EMBL" id="CAJ1396527.1"/>
    </source>
</evidence>
<keyword evidence="2" id="KW-0677">Repeat</keyword>
<dbReference type="Proteomes" id="UP001178507">
    <property type="component" value="Unassembled WGS sequence"/>
</dbReference>
<accession>A0AA36IYW0</accession>
<keyword evidence="1" id="KW-0880">Kelch repeat</keyword>
<reference evidence="4" key="1">
    <citation type="submission" date="2023-08" db="EMBL/GenBank/DDBJ databases">
        <authorList>
            <person name="Chen Y."/>
            <person name="Shah S."/>
            <person name="Dougan E. K."/>
            <person name="Thang M."/>
            <person name="Chan C."/>
        </authorList>
    </citation>
    <scope>NUCLEOTIDE SEQUENCE</scope>
</reference>
<dbReference type="Pfam" id="PF24681">
    <property type="entry name" value="Kelch_KLHDC2_KLHL20_DRC7"/>
    <property type="match status" value="1"/>
</dbReference>
<feature type="chain" id="PRO_5041399339" evidence="3">
    <location>
        <begin position="20"/>
        <end position="488"/>
    </location>
</feature>
<dbReference type="EMBL" id="CAUJNA010003235">
    <property type="protein sequence ID" value="CAJ1396527.1"/>
    <property type="molecule type" value="Genomic_DNA"/>
</dbReference>
<proteinExistence type="predicted"/>
<feature type="signal peptide" evidence="3">
    <location>
        <begin position="1"/>
        <end position="19"/>
    </location>
</feature>
<name>A0AA36IYW0_9DINO</name>